<evidence type="ECO:0000259" key="1">
    <source>
        <dbReference type="PROSITE" id="PS50011"/>
    </source>
</evidence>
<dbReference type="InterPro" id="IPR008271">
    <property type="entry name" value="Ser/Thr_kinase_AS"/>
</dbReference>
<reference evidence="3" key="2">
    <citation type="submission" date="2015-01" db="EMBL/GenBank/DDBJ databases">
        <title>Evolutionary Origins and Diversification of the Mycorrhizal Mutualists.</title>
        <authorList>
            <consortium name="DOE Joint Genome Institute"/>
            <consortium name="Mycorrhizal Genomics Consortium"/>
            <person name="Kohler A."/>
            <person name="Kuo A."/>
            <person name="Nagy L.G."/>
            <person name="Floudas D."/>
            <person name="Copeland A."/>
            <person name="Barry K.W."/>
            <person name="Cichocki N."/>
            <person name="Veneault-Fourrey C."/>
            <person name="LaButti K."/>
            <person name="Lindquist E.A."/>
            <person name="Lipzen A."/>
            <person name="Lundell T."/>
            <person name="Morin E."/>
            <person name="Murat C."/>
            <person name="Riley R."/>
            <person name="Ohm R."/>
            <person name="Sun H."/>
            <person name="Tunlid A."/>
            <person name="Henrissat B."/>
            <person name="Grigoriev I.V."/>
            <person name="Hibbett D.S."/>
            <person name="Martin F."/>
        </authorList>
    </citation>
    <scope>NUCLEOTIDE SEQUENCE [LARGE SCALE GENOMIC DNA]</scope>
    <source>
        <strain evidence="3">MUT 4182</strain>
    </source>
</reference>
<dbReference type="GO" id="GO:0016787">
    <property type="term" value="F:hydrolase activity"/>
    <property type="evidence" value="ECO:0007669"/>
    <property type="project" value="UniProtKB-KW"/>
</dbReference>
<reference evidence="2 3" key="1">
    <citation type="submission" date="2014-04" db="EMBL/GenBank/DDBJ databases">
        <authorList>
            <consortium name="DOE Joint Genome Institute"/>
            <person name="Kuo A."/>
            <person name="Girlanda M."/>
            <person name="Perotto S."/>
            <person name="Kohler A."/>
            <person name="Nagy L.G."/>
            <person name="Floudas D."/>
            <person name="Copeland A."/>
            <person name="Barry K.W."/>
            <person name="Cichocki N."/>
            <person name="Veneault-Fourrey C."/>
            <person name="LaButti K."/>
            <person name="Lindquist E.A."/>
            <person name="Lipzen A."/>
            <person name="Lundell T."/>
            <person name="Morin E."/>
            <person name="Murat C."/>
            <person name="Sun H."/>
            <person name="Tunlid A."/>
            <person name="Henrissat B."/>
            <person name="Grigoriev I.V."/>
            <person name="Hibbett D.S."/>
            <person name="Martin F."/>
            <person name="Nordberg H.P."/>
            <person name="Cantor M.N."/>
            <person name="Hua S.X."/>
        </authorList>
    </citation>
    <scope>NUCLEOTIDE SEQUENCE [LARGE SCALE GENOMIC DNA]</scope>
    <source>
        <strain evidence="2 3">MUT 4182</strain>
    </source>
</reference>
<dbReference type="SUPFAM" id="SSF56112">
    <property type="entry name" value="Protein kinase-like (PK-like)"/>
    <property type="match status" value="1"/>
</dbReference>
<dbReference type="GO" id="GO:0004674">
    <property type="term" value="F:protein serine/threonine kinase activity"/>
    <property type="evidence" value="ECO:0007669"/>
    <property type="project" value="TreeGrafter"/>
</dbReference>
<dbReference type="HOGENOM" id="CLU_000288_7_18_1"/>
<dbReference type="InterPro" id="IPR000719">
    <property type="entry name" value="Prot_kinase_dom"/>
</dbReference>
<dbReference type="InterPro" id="IPR011009">
    <property type="entry name" value="Kinase-like_dom_sf"/>
</dbReference>
<sequence>HNNIVKVIGFVEDVEDGTAWVVLPWEKSGNLREFVASANWELPERVALIYDVASGIQYLHNREPPICHGDLKSLNVLINSKNEAVITDFGSALGASGETITLTAAQWTLRWAAPELLTGSDPDLASDIWAFGWICWEVMTGGFPFEGGNDDVSVVVQIIQGKLPPVHGDGRVDQVTALANLMIDCWSLDPSKRPVATSC</sequence>
<gene>
    <name evidence="2" type="ORF">M407DRAFT_46699</name>
</gene>
<dbReference type="Pfam" id="PF07714">
    <property type="entry name" value="PK_Tyr_Ser-Thr"/>
    <property type="match status" value="1"/>
</dbReference>
<feature type="non-terminal residue" evidence="2">
    <location>
        <position position="199"/>
    </location>
</feature>
<accession>A0A0C3LER4</accession>
<proteinExistence type="predicted"/>
<dbReference type="Proteomes" id="UP000054248">
    <property type="component" value="Unassembled WGS sequence"/>
</dbReference>
<dbReference type="PANTHER" id="PTHR44329">
    <property type="entry name" value="SERINE/THREONINE-PROTEIN KINASE TNNI3K-RELATED"/>
    <property type="match status" value="1"/>
</dbReference>
<keyword evidence="2" id="KW-0378">Hydrolase</keyword>
<dbReference type="OrthoDB" id="346907at2759"/>
<evidence type="ECO:0000313" key="2">
    <source>
        <dbReference type="EMBL" id="KIO32423.1"/>
    </source>
</evidence>
<dbReference type="InterPro" id="IPR051681">
    <property type="entry name" value="Ser/Thr_Kinases-Pseudokinases"/>
</dbReference>
<feature type="non-terminal residue" evidence="2">
    <location>
        <position position="1"/>
    </location>
</feature>
<dbReference type="EMBL" id="KN822955">
    <property type="protein sequence ID" value="KIO32423.1"/>
    <property type="molecule type" value="Genomic_DNA"/>
</dbReference>
<dbReference type="InterPro" id="IPR001245">
    <property type="entry name" value="Ser-Thr/Tyr_kinase_cat_dom"/>
</dbReference>
<feature type="domain" description="Protein kinase" evidence="1">
    <location>
        <begin position="1"/>
        <end position="199"/>
    </location>
</feature>
<name>A0A0C3LER4_9AGAM</name>
<dbReference type="AlphaFoldDB" id="A0A0C3LER4"/>
<dbReference type="SMART" id="SM00220">
    <property type="entry name" value="S_TKc"/>
    <property type="match status" value="1"/>
</dbReference>
<protein>
    <submittedName>
        <fullName evidence="2">Glycoside hydrolase family 16 protein</fullName>
    </submittedName>
</protein>
<keyword evidence="3" id="KW-1185">Reference proteome</keyword>
<dbReference type="PROSITE" id="PS50011">
    <property type="entry name" value="PROTEIN_KINASE_DOM"/>
    <property type="match status" value="1"/>
</dbReference>
<dbReference type="PROSITE" id="PS00108">
    <property type="entry name" value="PROTEIN_KINASE_ST"/>
    <property type="match status" value="1"/>
</dbReference>
<evidence type="ECO:0000313" key="3">
    <source>
        <dbReference type="Proteomes" id="UP000054248"/>
    </source>
</evidence>
<dbReference type="STRING" id="1051891.A0A0C3LER4"/>
<dbReference type="GO" id="GO:0005524">
    <property type="term" value="F:ATP binding"/>
    <property type="evidence" value="ECO:0007669"/>
    <property type="project" value="InterPro"/>
</dbReference>
<dbReference type="Gene3D" id="1.10.510.10">
    <property type="entry name" value="Transferase(Phosphotransferase) domain 1"/>
    <property type="match status" value="1"/>
</dbReference>
<organism evidence="2 3">
    <name type="scientific">Tulasnella calospora MUT 4182</name>
    <dbReference type="NCBI Taxonomy" id="1051891"/>
    <lineage>
        <taxon>Eukaryota</taxon>
        <taxon>Fungi</taxon>
        <taxon>Dikarya</taxon>
        <taxon>Basidiomycota</taxon>
        <taxon>Agaricomycotina</taxon>
        <taxon>Agaricomycetes</taxon>
        <taxon>Cantharellales</taxon>
        <taxon>Tulasnellaceae</taxon>
        <taxon>Tulasnella</taxon>
    </lineage>
</organism>